<dbReference type="Proteomes" id="UP001139411">
    <property type="component" value="Unassembled WGS sequence"/>
</dbReference>
<evidence type="ECO:0000313" key="2">
    <source>
        <dbReference type="Proteomes" id="UP001139411"/>
    </source>
</evidence>
<gene>
    <name evidence="1" type="ORF">L0661_03265</name>
</gene>
<comment type="caution">
    <text evidence="1">The sequence shown here is derived from an EMBL/GenBank/DDBJ whole genome shotgun (WGS) entry which is preliminary data.</text>
</comment>
<evidence type="ECO:0000313" key="1">
    <source>
        <dbReference type="EMBL" id="MCF2497307.1"/>
    </source>
</evidence>
<accession>A0A9X1QB96</accession>
<dbReference type="EMBL" id="JAKFFV010000002">
    <property type="protein sequence ID" value="MCF2497307.1"/>
    <property type="molecule type" value="Genomic_DNA"/>
</dbReference>
<organism evidence="1 2">
    <name type="scientific">Dyadobacter chenhuakuii</name>
    <dbReference type="NCBI Taxonomy" id="2909339"/>
    <lineage>
        <taxon>Bacteria</taxon>
        <taxon>Pseudomonadati</taxon>
        <taxon>Bacteroidota</taxon>
        <taxon>Cytophagia</taxon>
        <taxon>Cytophagales</taxon>
        <taxon>Spirosomataceae</taxon>
        <taxon>Dyadobacter</taxon>
    </lineage>
</organism>
<dbReference type="AlphaFoldDB" id="A0A9X1QB96"/>
<sequence length="143" mass="15960">MKQLLYIPFCIALLLSCKKDTMEAMNAPELLSVQGKWYLTAVEKNAIDGRNKVWEPIDPAKADTLIFRSDGVMLDTDGKPRCCAPGMLIINDQVMPVKPQVALPPNPLCVLVNCVNCPSWEIELSGPEMIVTPCNNQRLKYVR</sequence>
<dbReference type="PROSITE" id="PS51257">
    <property type="entry name" value="PROKAR_LIPOPROTEIN"/>
    <property type="match status" value="1"/>
</dbReference>
<name>A0A9X1QB96_9BACT</name>
<protein>
    <submittedName>
        <fullName evidence="1">Uncharacterized protein</fullName>
    </submittedName>
</protein>
<reference evidence="1" key="1">
    <citation type="submission" date="2022-01" db="EMBL/GenBank/DDBJ databases">
        <title>Novel species in genus Dyadobacter.</title>
        <authorList>
            <person name="Ma C."/>
        </authorList>
    </citation>
    <scope>NUCLEOTIDE SEQUENCE</scope>
    <source>
        <strain evidence="1">CY357</strain>
    </source>
</reference>
<proteinExistence type="predicted"/>